<dbReference type="EC" id="2.-.-.-" evidence="10"/>
<dbReference type="GO" id="GO:0009103">
    <property type="term" value="P:lipopolysaccharide biosynthetic process"/>
    <property type="evidence" value="ECO:0007669"/>
    <property type="project" value="TreeGrafter"/>
</dbReference>
<evidence type="ECO:0000256" key="2">
    <source>
        <dbReference type="ARBA" id="ARBA00022475"/>
    </source>
</evidence>
<organism evidence="10 11">
    <name type="scientific">Escherichia coli</name>
    <dbReference type="NCBI Taxonomy" id="562"/>
    <lineage>
        <taxon>Bacteria</taxon>
        <taxon>Pseudomonadati</taxon>
        <taxon>Pseudomonadota</taxon>
        <taxon>Gammaproteobacteria</taxon>
        <taxon>Enterobacterales</taxon>
        <taxon>Enterobacteriaceae</taxon>
        <taxon>Escherichia</taxon>
    </lineage>
</organism>
<dbReference type="InterPro" id="IPR050297">
    <property type="entry name" value="LipidA_mod_glycosyltrf_83"/>
</dbReference>
<dbReference type="GO" id="GO:0000030">
    <property type="term" value="F:mannosyltransferase activity"/>
    <property type="evidence" value="ECO:0007669"/>
    <property type="project" value="InterPro"/>
</dbReference>
<dbReference type="EC" id="2.4.2.43" evidence="10"/>
<sequence length="241" mass="27068">MKSVRYLIGLFAFIACYYLLPISTRLLWQPDETRYAEIQSRNAGIRRLDCAPFVRVYVISKNPLPDTGLTALGNGLFGANNFGVRAGVIFATLLTAALVTWFTLRLWRDKRLALLAAVIYLSLFIVYAIGTYAVLDPFIAFWLVAGMCSFWLAMQAQTWKGKSAGFLLLGITCGMGVMTKGFLALAVPVLSVLPWVAMQKRWKDLFIYGWLAVISCVLTVLPWGLAIAQREPDFWHYFFLG</sequence>
<dbReference type="GO" id="GO:0103015">
    <property type="term" value="F:4-amino-4-deoxy-L-arabinose transferase activity"/>
    <property type="evidence" value="ECO:0007669"/>
    <property type="project" value="UniProtKB-EC"/>
</dbReference>
<feature type="transmembrane region" description="Helical" evidence="8">
    <location>
        <begin position="166"/>
        <end position="193"/>
    </location>
</feature>
<name>A0A3S4L3B5_ECOLX</name>
<gene>
    <name evidence="10" type="primary">arnT_2</name>
    <name evidence="10" type="ORF">NCTC9702_01903</name>
</gene>
<feature type="transmembrane region" description="Helical" evidence="8">
    <location>
        <begin position="7"/>
        <end position="28"/>
    </location>
</feature>
<dbReference type="PANTHER" id="PTHR33908">
    <property type="entry name" value="MANNOSYLTRANSFERASE YKCB-RELATED"/>
    <property type="match status" value="1"/>
</dbReference>
<dbReference type="AlphaFoldDB" id="A0A3S4L3B5"/>
<reference evidence="10 11" key="1">
    <citation type="submission" date="2018-12" db="EMBL/GenBank/DDBJ databases">
        <authorList>
            <consortium name="Pathogen Informatics"/>
        </authorList>
    </citation>
    <scope>NUCLEOTIDE SEQUENCE [LARGE SCALE GENOMIC DNA]</scope>
    <source>
        <strain evidence="10 11">NCTC9702</strain>
    </source>
</reference>
<comment type="subcellular location">
    <subcellularLocation>
        <location evidence="1">Cell membrane</location>
        <topology evidence="1">Multi-pass membrane protein</topology>
    </subcellularLocation>
</comment>
<evidence type="ECO:0000256" key="8">
    <source>
        <dbReference type="SAM" id="Phobius"/>
    </source>
</evidence>
<evidence type="ECO:0000256" key="3">
    <source>
        <dbReference type="ARBA" id="ARBA00022676"/>
    </source>
</evidence>
<keyword evidence="6 8" id="KW-1133">Transmembrane helix</keyword>
<feature type="transmembrane region" description="Helical" evidence="8">
    <location>
        <begin position="138"/>
        <end position="154"/>
    </location>
</feature>
<dbReference type="EMBL" id="LR134246">
    <property type="protein sequence ID" value="VED34708.1"/>
    <property type="molecule type" value="Genomic_DNA"/>
</dbReference>
<dbReference type="GO" id="GO:0010041">
    <property type="term" value="P:response to iron(III) ion"/>
    <property type="evidence" value="ECO:0007669"/>
    <property type="project" value="TreeGrafter"/>
</dbReference>
<keyword evidence="3 10" id="KW-0328">Glycosyltransferase</keyword>
<proteinExistence type="predicted"/>
<evidence type="ECO:0000256" key="1">
    <source>
        <dbReference type="ARBA" id="ARBA00004651"/>
    </source>
</evidence>
<dbReference type="PANTHER" id="PTHR33908:SF3">
    <property type="entry name" value="UNDECAPRENYL PHOSPHATE-ALPHA-4-AMINO-4-DEOXY-L-ARABINOSE ARABINOSYL TRANSFERASE"/>
    <property type="match status" value="1"/>
</dbReference>
<dbReference type="InterPro" id="IPR003342">
    <property type="entry name" value="ArnT-like_N"/>
</dbReference>
<feature type="transmembrane region" description="Helical" evidence="8">
    <location>
        <begin position="82"/>
        <end position="104"/>
    </location>
</feature>
<evidence type="ECO:0000256" key="5">
    <source>
        <dbReference type="ARBA" id="ARBA00022692"/>
    </source>
</evidence>
<evidence type="ECO:0000256" key="7">
    <source>
        <dbReference type="ARBA" id="ARBA00023136"/>
    </source>
</evidence>
<evidence type="ECO:0000313" key="10">
    <source>
        <dbReference type="EMBL" id="VED34708.1"/>
    </source>
</evidence>
<evidence type="ECO:0000256" key="6">
    <source>
        <dbReference type="ARBA" id="ARBA00022989"/>
    </source>
</evidence>
<accession>A0A3S4L3B5</accession>
<dbReference type="Pfam" id="PF02366">
    <property type="entry name" value="PMT"/>
    <property type="match status" value="1"/>
</dbReference>
<keyword evidence="7 8" id="KW-0472">Membrane</keyword>
<evidence type="ECO:0000256" key="4">
    <source>
        <dbReference type="ARBA" id="ARBA00022679"/>
    </source>
</evidence>
<keyword evidence="5 8" id="KW-0812">Transmembrane</keyword>
<dbReference type="PROSITE" id="PS51257">
    <property type="entry name" value="PROKAR_LIPOPROTEIN"/>
    <property type="match status" value="1"/>
</dbReference>
<evidence type="ECO:0000259" key="9">
    <source>
        <dbReference type="Pfam" id="PF02366"/>
    </source>
</evidence>
<feature type="domain" description="ArnT-like N-terminal" evidence="9">
    <location>
        <begin position="4"/>
        <end position="238"/>
    </location>
</feature>
<dbReference type="Proteomes" id="UP000277930">
    <property type="component" value="Chromosome 1"/>
</dbReference>
<keyword evidence="2" id="KW-1003">Cell membrane</keyword>
<evidence type="ECO:0000313" key="11">
    <source>
        <dbReference type="Proteomes" id="UP000277930"/>
    </source>
</evidence>
<dbReference type="GO" id="GO:0006493">
    <property type="term" value="P:protein O-linked glycosylation"/>
    <property type="evidence" value="ECO:0007669"/>
    <property type="project" value="InterPro"/>
</dbReference>
<protein>
    <submittedName>
        <fullName evidence="10">Undecaprenyl phosphate-alpha-4-amino-4-deoxy-l-arabinose arabinosyl transferase</fullName>
        <ecNumber evidence="10">2.-.-.-</ecNumber>
        <ecNumber evidence="10">2.4.2.43</ecNumber>
    </submittedName>
</protein>
<feature type="transmembrane region" description="Helical" evidence="8">
    <location>
        <begin position="205"/>
        <end position="228"/>
    </location>
</feature>
<keyword evidence="4 10" id="KW-0808">Transferase</keyword>
<dbReference type="GO" id="GO:0005886">
    <property type="term" value="C:plasma membrane"/>
    <property type="evidence" value="ECO:0007669"/>
    <property type="project" value="UniProtKB-SubCell"/>
</dbReference>
<feature type="transmembrane region" description="Helical" evidence="8">
    <location>
        <begin position="111"/>
        <end position="132"/>
    </location>
</feature>